<reference evidence="3 4" key="1">
    <citation type="submission" date="2023-10" db="EMBL/GenBank/DDBJ databases">
        <title>Complete genome sequence of a Sphingomonadaceae bacterium.</title>
        <authorList>
            <person name="Yan C."/>
        </authorList>
    </citation>
    <scope>NUCLEOTIDE SEQUENCE [LARGE SCALE GENOMIC DNA]</scope>
    <source>
        <strain evidence="3 4">SCSIO 66989</strain>
    </source>
</reference>
<organism evidence="3 4">
    <name type="scientific">Alterisphingorhabdus coralli</name>
    <dbReference type="NCBI Taxonomy" id="3071408"/>
    <lineage>
        <taxon>Bacteria</taxon>
        <taxon>Pseudomonadati</taxon>
        <taxon>Pseudomonadota</taxon>
        <taxon>Alphaproteobacteria</taxon>
        <taxon>Sphingomonadales</taxon>
        <taxon>Sphingomonadaceae</taxon>
        <taxon>Alterisphingorhabdus (ex Yan et al. 2024)</taxon>
    </lineage>
</organism>
<evidence type="ECO:0000313" key="3">
    <source>
        <dbReference type="EMBL" id="WOE76076.1"/>
    </source>
</evidence>
<feature type="transmembrane region" description="Helical" evidence="1">
    <location>
        <begin position="104"/>
        <end position="128"/>
    </location>
</feature>
<dbReference type="GO" id="GO:0008381">
    <property type="term" value="F:mechanosensitive monoatomic ion channel activity"/>
    <property type="evidence" value="ECO:0007669"/>
    <property type="project" value="InterPro"/>
</dbReference>
<evidence type="ECO:0000256" key="1">
    <source>
        <dbReference type="RuleBase" id="RU369025"/>
    </source>
</evidence>
<dbReference type="AlphaFoldDB" id="A0AA97F8G2"/>
<keyword evidence="1" id="KW-1133">Transmembrane helix</keyword>
<keyword evidence="1" id="KW-1003">Cell membrane</keyword>
<feature type="transmembrane region" description="Helical" evidence="1">
    <location>
        <begin position="166"/>
        <end position="186"/>
    </location>
</feature>
<dbReference type="InterPro" id="IPR045275">
    <property type="entry name" value="MscS_archaea/bacteria_type"/>
</dbReference>
<feature type="transmembrane region" description="Helical" evidence="1">
    <location>
        <begin position="23"/>
        <end position="44"/>
    </location>
</feature>
<evidence type="ECO:0000256" key="2">
    <source>
        <dbReference type="SAM" id="MobiDB-lite"/>
    </source>
</evidence>
<dbReference type="Gene3D" id="1.10.287.1260">
    <property type="match status" value="1"/>
</dbReference>
<dbReference type="Pfam" id="PF05552">
    <property type="entry name" value="MS_channel_1st_1"/>
    <property type="match status" value="2"/>
</dbReference>
<evidence type="ECO:0000313" key="4">
    <source>
        <dbReference type="Proteomes" id="UP001302429"/>
    </source>
</evidence>
<accession>A0AA97F8G2</accession>
<feature type="region of interest" description="Disordered" evidence="2">
    <location>
        <begin position="382"/>
        <end position="406"/>
    </location>
</feature>
<protein>
    <recommendedName>
        <fullName evidence="1">Small-conductance mechanosensitive channel</fullName>
    </recommendedName>
</protein>
<proteinExistence type="inferred from homology"/>
<keyword evidence="1" id="KW-0813">Transport</keyword>
<sequence length="406" mass="42859">MENLNFMGYTLDLAVLMDWGSKILFAILIYFATKIIASACKWAFAKLINRIEFLQRDTGSGSSIGESLGTIVGLLVWLLGWIAILNVFQLNEVTGPLKELLDTVMGFIPNIVGAGIIFFIGMIVARIVRDLVTTFLQTVNLDKWFTRAGGDEVTGNSAITSTLANIVYVLIIVPVSIAALQALKISSISDPAVTVLEMILGAIPLIIGAALVLGIAYLIARWVSGVLEDLLPGLGVDRSVGALGILPEGTSVSGIVSKIVMVAIMLFAAIAATRLLNFPELTAILDNILELGGRVLFGGLVIAVGFFIANLLASFMGAQNPLAASVVRYAALILFAFMGLQFMGVGNEIVQTAFTALVATIGVAAAIAFGMGGRDAAARQLEKMQGDPAPKKTTRRAPAKKAASED</sequence>
<dbReference type="NCBIfam" id="NF033912">
    <property type="entry name" value="msc"/>
    <property type="match status" value="1"/>
</dbReference>
<keyword evidence="1" id="KW-0406">Ion transport</keyword>
<comment type="subcellular location">
    <subcellularLocation>
        <location evidence="1">Cell inner membrane</location>
        <topology evidence="1">Multi-pass membrane protein</topology>
    </subcellularLocation>
</comment>
<feature type="transmembrane region" description="Helical" evidence="1">
    <location>
        <begin position="198"/>
        <end position="220"/>
    </location>
</feature>
<dbReference type="InterPro" id="IPR008910">
    <property type="entry name" value="MSC_TM_helix"/>
</dbReference>
<comment type="caution">
    <text evidence="1">Lacks conserved residue(s) required for the propagation of feature annotation.</text>
</comment>
<dbReference type="GO" id="GO:0005886">
    <property type="term" value="C:plasma membrane"/>
    <property type="evidence" value="ECO:0007669"/>
    <property type="project" value="UniProtKB-SubCell"/>
</dbReference>
<feature type="transmembrane region" description="Helical" evidence="1">
    <location>
        <begin position="349"/>
        <end position="371"/>
    </location>
</feature>
<keyword evidence="4" id="KW-1185">Reference proteome</keyword>
<keyword evidence="1" id="KW-0812">Transmembrane</keyword>
<keyword evidence="1" id="KW-0407">Ion channel</keyword>
<dbReference type="Proteomes" id="UP001302429">
    <property type="component" value="Chromosome"/>
</dbReference>
<comment type="subunit">
    <text evidence="1">Homoheptamer.</text>
</comment>
<comment type="function">
    <text evidence="1">Mechanosensitive channel that participates in the regulation of osmotic pressure changes within the cell, opening in response to stretch forces in the membrane lipid bilayer, without the need for other proteins. Contributes to normal resistance to hypoosmotic shock. Forms an ion channel of 1.0 nanosiemens conductance with a slight preference for anions.</text>
</comment>
<feature type="transmembrane region" description="Helical" evidence="1">
    <location>
        <begin position="326"/>
        <end position="343"/>
    </location>
</feature>
<name>A0AA97F8G2_9SPHN</name>
<dbReference type="PANTHER" id="PTHR30221:SF1">
    <property type="entry name" value="SMALL-CONDUCTANCE MECHANOSENSITIVE CHANNEL"/>
    <property type="match status" value="1"/>
</dbReference>
<dbReference type="EMBL" id="CP136594">
    <property type="protein sequence ID" value="WOE76076.1"/>
    <property type="molecule type" value="Genomic_DNA"/>
</dbReference>
<keyword evidence="1" id="KW-0997">Cell inner membrane</keyword>
<feature type="transmembrane region" description="Helical" evidence="1">
    <location>
        <begin position="64"/>
        <end position="84"/>
    </location>
</feature>
<dbReference type="RefSeq" id="WP_317083516.1">
    <property type="nucleotide sequence ID" value="NZ_CP136594.1"/>
</dbReference>
<feature type="transmembrane region" description="Helical" evidence="1">
    <location>
        <begin position="295"/>
        <end position="314"/>
    </location>
</feature>
<dbReference type="PANTHER" id="PTHR30221">
    <property type="entry name" value="SMALL-CONDUCTANCE MECHANOSENSITIVE CHANNEL"/>
    <property type="match status" value="1"/>
</dbReference>
<feature type="transmembrane region" description="Helical" evidence="1">
    <location>
        <begin position="255"/>
        <end position="275"/>
    </location>
</feature>
<dbReference type="KEGG" id="acoa:RB602_04990"/>
<gene>
    <name evidence="3" type="ORF">RB602_04990</name>
</gene>
<keyword evidence="1" id="KW-0472">Membrane</keyword>
<comment type="similarity">
    <text evidence="1">Belongs to the MscS (TC 1.A.23) family.</text>
</comment>